<reference evidence="1" key="1">
    <citation type="submission" date="2020-07" db="EMBL/GenBank/DDBJ databases">
        <title>The High-quality genome of the commercially important snow crab, Chionoecetes opilio.</title>
        <authorList>
            <person name="Jeong J.-H."/>
            <person name="Ryu S."/>
        </authorList>
    </citation>
    <scope>NUCLEOTIDE SEQUENCE</scope>
    <source>
        <strain evidence="1">MADBK_172401_WGS</strain>
        <tissue evidence="1">Digestive gland</tissue>
    </source>
</reference>
<accession>A0A8J4Y5W8</accession>
<sequence length="228" mass="26030">MEQKKTLEWYKEKEAVAYESLYDGTLGGDLLFQPRTQCMDVNARNCRWSESCSSVPDVNQAALETFRTKLRKNTTRLAATCHPSPCGNHLSSHSDPKKLPRGRGGLRIEGMTRGSAAEHHHRVTRPLLRLSQVTSNRRNRAQRVEGVPLSLSWHHNWLKPVSSHSFLPRTLGERERETADPSCENVVHWGKRVSALSYDAQNLVARAIRNKVFIWRRSPAASDRNWLL</sequence>
<evidence type="ECO:0000313" key="1">
    <source>
        <dbReference type="EMBL" id="KAG0721177.1"/>
    </source>
</evidence>
<dbReference type="EMBL" id="JACEEZ010011620">
    <property type="protein sequence ID" value="KAG0721177.1"/>
    <property type="molecule type" value="Genomic_DNA"/>
</dbReference>
<name>A0A8J4Y5W8_CHIOP</name>
<protein>
    <submittedName>
        <fullName evidence="1">Uncharacterized protein</fullName>
    </submittedName>
</protein>
<proteinExistence type="predicted"/>
<comment type="caution">
    <text evidence="1">The sequence shown here is derived from an EMBL/GenBank/DDBJ whole genome shotgun (WGS) entry which is preliminary data.</text>
</comment>
<evidence type="ECO:0000313" key="2">
    <source>
        <dbReference type="Proteomes" id="UP000770661"/>
    </source>
</evidence>
<organism evidence="1 2">
    <name type="scientific">Chionoecetes opilio</name>
    <name type="common">Atlantic snow crab</name>
    <name type="synonym">Cancer opilio</name>
    <dbReference type="NCBI Taxonomy" id="41210"/>
    <lineage>
        <taxon>Eukaryota</taxon>
        <taxon>Metazoa</taxon>
        <taxon>Ecdysozoa</taxon>
        <taxon>Arthropoda</taxon>
        <taxon>Crustacea</taxon>
        <taxon>Multicrustacea</taxon>
        <taxon>Malacostraca</taxon>
        <taxon>Eumalacostraca</taxon>
        <taxon>Eucarida</taxon>
        <taxon>Decapoda</taxon>
        <taxon>Pleocyemata</taxon>
        <taxon>Brachyura</taxon>
        <taxon>Eubrachyura</taxon>
        <taxon>Majoidea</taxon>
        <taxon>Majidae</taxon>
        <taxon>Chionoecetes</taxon>
    </lineage>
</organism>
<keyword evidence="2" id="KW-1185">Reference proteome</keyword>
<gene>
    <name evidence="1" type="ORF">GWK47_046969</name>
</gene>
<dbReference type="AlphaFoldDB" id="A0A8J4Y5W8"/>
<dbReference type="Proteomes" id="UP000770661">
    <property type="component" value="Unassembled WGS sequence"/>
</dbReference>